<evidence type="ECO:0000313" key="2">
    <source>
        <dbReference type="Proteomes" id="UP001187471"/>
    </source>
</evidence>
<reference evidence="1" key="1">
    <citation type="submission" date="2022-12" db="EMBL/GenBank/DDBJ databases">
        <title>Draft genome assemblies for two species of Escallonia (Escalloniales).</title>
        <authorList>
            <person name="Chanderbali A."/>
            <person name="Dervinis C."/>
            <person name="Anghel I."/>
            <person name="Soltis D."/>
            <person name="Soltis P."/>
            <person name="Zapata F."/>
        </authorList>
    </citation>
    <scope>NUCLEOTIDE SEQUENCE</scope>
    <source>
        <strain evidence="1">UCBG92.1500</strain>
        <tissue evidence="1">Leaf</tissue>
    </source>
</reference>
<gene>
    <name evidence="1" type="ORF">RJ640_000494</name>
</gene>
<dbReference type="Proteomes" id="UP001187471">
    <property type="component" value="Unassembled WGS sequence"/>
</dbReference>
<accession>A0AA88QMN2</accession>
<comment type="caution">
    <text evidence="1">The sequence shown here is derived from an EMBL/GenBank/DDBJ whole genome shotgun (WGS) entry which is preliminary data.</text>
</comment>
<dbReference type="AlphaFoldDB" id="A0AA88QMN2"/>
<keyword evidence="2" id="KW-1185">Reference proteome</keyword>
<evidence type="ECO:0000313" key="1">
    <source>
        <dbReference type="EMBL" id="KAK2968079.1"/>
    </source>
</evidence>
<sequence length="150" mass="16943">MGEADHVLRVKIFMNPSKRLLGLSQKAYLKKVLDRFQMHKSRPMDTHVAKGDLSLNDCAKTPKEKEKMMHVPCSSVVGGLIYKTDDMPSFAGKISCTLIRGLTRWQDVTLFKDIMLETRAKLLLRGGHFDSGEELRRTGISIKTVMLGHN</sequence>
<organism evidence="1 2">
    <name type="scientific">Escallonia rubra</name>
    <dbReference type="NCBI Taxonomy" id="112253"/>
    <lineage>
        <taxon>Eukaryota</taxon>
        <taxon>Viridiplantae</taxon>
        <taxon>Streptophyta</taxon>
        <taxon>Embryophyta</taxon>
        <taxon>Tracheophyta</taxon>
        <taxon>Spermatophyta</taxon>
        <taxon>Magnoliopsida</taxon>
        <taxon>eudicotyledons</taxon>
        <taxon>Gunneridae</taxon>
        <taxon>Pentapetalae</taxon>
        <taxon>asterids</taxon>
        <taxon>campanulids</taxon>
        <taxon>Escalloniales</taxon>
        <taxon>Escalloniaceae</taxon>
        <taxon>Escallonia</taxon>
    </lineage>
</organism>
<proteinExistence type="predicted"/>
<name>A0AA88QMN2_9ASTE</name>
<protein>
    <recommendedName>
        <fullName evidence="3">Retrovirus-related Pol polyprotein from transposon TNT 1-94</fullName>
    </recommendedName>
</protein>
<evidence type="ECO:0008006" key="3">
    <source>
        <dbReference type="Google" id="ProtNLM"/>
    </source>
</evidence>
<dbReference type="EMBL" id="JAVXUO010002949">
    <property type="protein sequence ID" value="KAK2968079.1"/>
    <property type="molecule type" value="Genomic_DNA"/>
</dbReference>